<evidence type="ECO:0000313" key="2">
    <source>
        <dbReference type="Proteomes" id="UP001419268"/>
    </source>
</evidence>
<protein>
    <submittedName>
        <fullName evidence="1">Uncharacterized protein</fullName>
    </submittedName>
</protein>
<evidence type="ECO:0000313" key="1">
    <source>
        <dbReference type="EMBL" id="KAK9148243.1"/>
    </source>
</evidence>
<dbReference type="AlphaFoldDB" id="A0AAP0K8X3"/>
<accession>A0AAP0K8X3</accession>
<keyword evidence="2" id="KW-1185">Reference proteome</keyword>
<comment type="caution">
    <text evidence="1">The sequence shown here is derived from an EMBL/GenBank/DDBJ whole genome shotgun (WGS) entry which is preliminary data.</text>
</comment>
<gene>
    <name evidence="1" type="ORF">Scep_007000</name>
</gene>
<organism evidence="1 2">
    <name type="scientific">Stephania cephalantha</name>
    <dbReference type="NCBI Taxonomy" id="152367"/>
    <lineage>
        <taxon>Eukaryota</taxon>
        <taxon>Viridiplantae</taxon>
        <taxon>Streptophyta</taxon>
        <taxon>Embryophyta</taxon>
        <taxon>Tracheophyta</taxon>
        <taxon>Spermatophyta</taxon>
        <taxon>Magnoliopsida</taxon>
        <taxon>Ranunculales</taxon>
        <taxon>Menispermaceae</taxon>
        <taxon>Menispermoideae</taxon>
        <taxon>Cissampelideae</taxon>
        <taxon>Stephania</taxon>
    </lineage>
</organism>
<dbReference type="Proteomes" id="UP001419268">
    <property type="component" value="Unassembled WGS sequence"/>
</dbReference>
<sequence>MLTRGRKGGARLVCTKSCESLCLCAYTHPEEIEELLERAGDESDELESGMTWHERIGGTNCNDVREVWKTAMCHAVVGGSCWNDVFMR</sequence>
<reference evidence="1 2" key="1">
    <citation type="submission" date="2024-01" db="EMBL/GenBank/DDBJ databases">
        <title>Genome assemblies of Stephania.</title>
        <authorList>
            <person name="Yang L."/>
        </authorList>
    </citation>
    <scope>NUCLEOTIDE SEQUENCE [LARGE SCALE GENOMIC DNA]</scope>
    <source>
        <strain evidence="1">JXDWG</strain>
        <tissue evidence="1">Leaf</tissue>
    </source>
</reference>
<dbReference type="EMBL" id="JBBNAG010000003">
    <property type="protein sequence ID" value="KAK9148243.1"/>
    <property type="molecule type" value="Genomic_DNA"/>
</dbReference>
<proteinExistence type="predicted"/>
<name>A0AAP0K8X3_9MAGN</name>